<dbReference type="SUPFAM" id="SSF48726">
    <property type="entry name" value="Immunoglobulin"/>
    <property type="match status" value="2"/>
</dbReference>
<keyword evidence="3" id="KW-1185">Reference proteome</keyword>
<dbReference type="Gene3D" id="2.60.40.10">
    <property type="entry name" value="Immunoglobulins"/>
    <property type="match status" value="2"/>
</dbReference>
<evidence type="ECO:0000313" key="2">
    <source>
        <dbReference type="EMBL" id="KAL3887378.1"/>
    </source>
</evidence>
<dbReference type="InterPro" id="IPR013783">
    <property type="entry name" value="Ig-like_fold"/>
</dbReference>
<dbReference type="AlphaFoldDB" id="A0ABD3XQS2"/>
<evidence type="ECO:0000259" key="1">
    <source>
        <dbReference type="PROSITE" id="PS50835"/>
    </source>
</evidence>
<sequence length="210" mass="23648">MTWNVTCEASGFPTNYTFHPWKQLLGQYTIRSHIEGNQYVMINSSKTTLILHRLALQDLGTYVCSVDNGVRGDNGDVIQTSATVLKVKGTSLLLNKTNAKFTGEIGSSVNIYVAFYSDPPVTIFKFQKNGSNIENTSRSHMYLSTKVVEVLFYNTNVNLTVFMAHLLINNLTDDDFDDYILVIETFLGKTDLRVQLHLSGNIIYSPYILK</sequence>
<dbReference type="Proteomes" id="UP001634394">
    <property type="component" value="Unassembled WGS sequence"/>
</dbReference>
<dbReference type="EMBL" id="JBJQND010000002">
    <property type="protein sequence ID" value="KAL3887378.1"/>
    <property type="molecule type" value="Genomic_DNA"/>
</dbReference>
<accession>A0ABD3XQS2</accession>
<dbReference type="InterPro" id="IPR007110">
    <property type="entry name" value="Ig-like_dom"/>
</dbReference>
<evidence type="ECO:0000313" key="3">
    <source>
        <dbReference type="Proteomes" id="UP001634394"/>
    </source>
</evidence>
<protein>
    <recommendedName>
        <fullName evidence="1">Ig-like domain-containing protein</fullName>
    </recommendedName>
</protein>
<dbReference type="InterPro" id="IPR036179">
    <property type="entry name" value="Ig-like_dom_sf"/>
</dbReference>
<name>A0ABD3XQS2_SINWO</name>
<comment type="caution">
    <text evidence="2">The sequence shown here is derived from an EMBL/GenBank/DDBJ whole genome shotgun (WGS) entry which is preliminary data.</text>
</comment>
<gene>
    <name evidence="2" type="ORF">ACJMK2_027320</name>
</gene>
<dbReference type="PROSITE" id="PS50835">
    <property type="entry name" value="IG_LIKE"/>
    <property type="match status" value="1"/>
</dbReference>
<organism evidence="2 3">
    <name type="scientific">Sinanodonta woodiana</name>
    <name type="common">Chinese pond mussel</name>
    <name type="synonym">Anodonta woodiana</name>
    <dbReference type="NCBI Taxonomy" id="1069815"/>
    <lineage>
        <taxon>Eukaryota</taxon>
        <taxon>Metazoa</taxon>
        <taxon>Spiralia</taxon>
        <taxon>Lophotrochozoa</taxon>
        <taxon>Mollusca</taxon>
        <taxon>Bivalvia</taxon>
        <taxon>Autobranchia</taxon>
        <taxon>Heteroconchia</taxon>
        <taxon>Palaeoheterodonta</taxon>
        <taxon>Unionida</taxon>
        <taxon>Unionoidea</taxon>
        <taxon>Unionidae</taxon>
        <taxon>Unioninae</taxon>
        <taxon>Sinanodonta</taxon>
    </lineage>
</organism>
<feature type="domain" description="Ig-like" evidence="1">
    <location>
        <begin position="1"/>
        <end position="83"/>
    </location>
</feature>
<proteinExistence type="predicted"/>
<reference evidence="2 3" key="1">
    <citation type="submission" date="2024-11" db="EMBL/GenBank/DDBJ databases">
        <title>Chromosome-level genome assembly of the freshwater bivalve Anodonta woodiana.</title>
        <authorList>
            <person name="Chen X."/>
        </authorList>
    </citation>
    <scope>NUCLEOTIDE SEQUENCE [LARGE SCALE GENOMIC DNA]</scope>
    <source>
        <strain evidence="2">MN2024</strain>
        <tissue evidence="2">Gills</tissue>
    </source>
</reference>